<evidence type="ECO:0000259" key="2">
    <source>
        <dbReference type="Pfam" id="PF00156"/>
    </source>
</evidence>
<name>A0A318H0P6_9BURK</name>
<dbReference type="Proteomes" id="UP000247811">
    <property type="component" value="Unassembled WGS sequence"/>
</dbReference>
<dbReference type="EMBL" id="QJJS01000008">
    <property type="protein sequence ID" value="PXW95759.1"/>
    <property type="molecule type" value="Genomic_DNA"/>
</dbReference>
<dbReference type="InterPro" id="IPR029057">
    <property type="entry name" value="PRTase-like"/>
</dbReference>
<organism evidence="3 4">
    <name type="scientific">Sphaerotilus hippei</name>
    <dbReference type="NCBI Taxonomy" id="744406"/>
    <lineage>
        <taxon>Bacteria</taxon>
        <taxon>Pseudomonadati</taxon>
        <taxon>Pseudomonadota</taxon>
        <taxon>Betaproteobacteria</taxon>
        <taxon>Burkholderiales</taxon>
        <taxon>Sphaerotilaceae</taxon>
        <taxon>Sphaerotilus</taxon>
    </lineage>
</organism>
<keyword evidence="4" id="KW-1185">Reference proteome</keyword>
<dbReference type="Gene3D" id="3.40.50.2020">
    <property type="match status" value="1"/>
</dbReference>
<feature type="domain" description="Phosphoribosyltransferase" evidence="2">
    <location>
        <begin position="149"/>
        <end position="242"/>
    </location>
</feature>
<dbReference type="OrthoDB" id="9793412at2"/>
<evidence type="ECO:0000313" key="3">
    <source>
        <dbReference type="EMBL" id="PXW95759.1"/>
    </source>
</evidence>
<evidence type="ECO:0000313" key="4">
    <source>
        <dbReference type="Proteomes" id="UP000247811"/>
    </source>
</evidence>
<evidence type="ECO:0000256" key="1">
    <source>
        <dbReference type="ARBA" id="ARBA00008007"/>
    </source>
</evidence>
<dbReference type="InterPro" id="IPR000836">
    <property type="entry name" value="PRTase_dom"/>
</dbReference>
<dbReference type="InterPro" id="IPR051910">
    <property type="entry name" value="ComF/GntX_DNA_util-trans"/>
</dbReference>
<accession>A0A318H0P6</accession>
<dbReference type="Pfam" id="PF00156">
    <property type="entry name" value="Pribosyltran"/>
    <property type="match status" value="1"/>
</dbReference>
<gene>
    <name evidence="3" type="ORF">C7444_10817</name>
</gene>
<dbReference type="RefSeq" id="WP_110400720.1">
    <property type="nucleotide sequence ID" value="NZ_QJJS01000008.1"/>
</dbReference>
<proteinExistence type="inferred from homology"/>
<protein>
    <submittedName>
        <fullName evidence="3">ComF family protein</fullName>
    </submittedName>
</protein>
<comment type="similarity">
    <text evidence="1">Belongs to the ComF/GntX family.</text>
</comment>
<comment type="caution">
    <text evidence="3">The sequence shown here is derived from an EMBL/GenBank/DDBJ whole genome shotgun (WGS) entry which is preliminary data.</text>
</comment>
<sequence length="245" mass="26682">MIVRDKGWLAGWRTLLGGGRCQVCRAAAVSPLCADCLGRHARPLQRCRLCGVELGGEAEVCGACLWRPPPCSRTVVALPYRYPWDGLIVRLKFHAAVELAAPLADLLAEAVLTARACAPEAQPRPELILPVALSSPRQQERGYNQSWELARRVATRLQCPARPDLLERVRCTVPQLSLPRARRLLNVRGAFRLTPQGLGLVRGRRVVLVDDVMTTGATLTAAAEALQAAGAADIRFWVLARTSAD</sequence>
<dbReference type="PANTHER" id="PTHR47505">
    <property type="entry name" value="DNA UTILIZATION PROTEIN YHGH"/>
    <property type="match status" value="1"/>
</dbReference>
<reference evidence="3 4" key="1">
    <citation type="submission" date="2018-05" db="EMBL/GenBank/DDBJ databases">
        <title>Genomic Encyclopedia of Type Strains, Phase IV (KMG-IV): sequencing the most valuable type-strain genomes for metagenomic binning, comparative biology and taxonomic classification.</title>
        <authorList>
            <person name="Goeker M."/>
        </authorList>
    </citation>
    <scope>NUCLEOTIDE SEQUENCE [LARGE SCALE GENOMIC DNA]</scope>
    <source>
        <strain evidence="3 4">DSM 566</strain>
    </source>
</reference>
<dbReference type="SUPFAM" id="SSF53271">
    <property type="entry name" value="PRTase-like"/>
    <property type="match status" value="1"/>
</dbReference>
<dbReference type="AlphaFoldDB" id="A0A318H0P6"/>
<dbReference type="PANTHER" id="PTHR47505:SF1">
    <property type="entry name" value="DNA UTILIZATION PROTEIN YHGH"/>
    <property type="match status" value="1"/>
</dbReference>